<gene>
    <name evidence="2" type="ORF">QR680_003552</name>
</gene>
<evidence type="ECO:0000313" key="3">
    <source>
        <dbReference type="Proteomes" id="UP001175271"/>
    </source>
</evidence>
<sequence length="73" mass="8823">MKILLVMRKFAFVFLVLLTVNNLVATATELENTTRFKRDYYYPGYYYPSVVGYYPPRFYSGYYPNIYNSYYYG</sequence>
<proteinExistence type="predicted"/>
<evidence type="ECO:0000256" key="1">
    <source>
        <dbReference type="SAM" id="SignalP"/>
    </source>
</evidence>
<evidence type="ECO:0000313" key="2">
    <source>
        <dbReference type="EMBL" id="KAK0407729.1"/>
    </source>
</evidence>
<dbReference type="Proteomes" id="UP001175271">
    <property type="component" value="Unassembled WGS sequence"/>
</dbReference>
<organism evidence="2 3">
    <name type="scientific">Steinernema hermaphroditum</name>
    <dbReference type="NCBI Taxonomy" id="289476"/>
    <lineage>
        <taxon>Eukaryota</taxon>
        <taxon>Metazoa</taxon>
        <taxon>Ecdysozoa</taxon>
        <taxon>Nematoda</taxon>
        <taxon>Chromadorea</taxon>
        <taxon>Rhabditida</taxon>
        <taxon>Tylenchina</taxon>
        <taxon>Panagrolaimomorpha</taxon>
        <taxon>Strongyloidoidea</taxon>
        <taxon>Steinernematidae</taxon>
        <taxon>Steinernema</taxon>
    </lineage>
</organism>
<keyword evidence="3" id="KW-1185">Reference proteome</keyword>
<feature type="chain" id="PRO_5041306745" evidence="1">
    <location>
        <begin position="28"/>
        <end position="73"/>
    </location>
</feature>
<accession>A0AA39HLT5</accession>
<keyword evidence="1" id="KW-0732">Signal</keyword>
<name>A0AA39HLT5_9BILA</name>
<dbReference type="AlphaFoldDB" id="A0AA39HLT5"/>
<dbReference type="EMBL" id="JAUCMV010000003">
    <property type="protein sequence ID" value="KAK0407729.1"/>
    <property type="molecule type" value="Genomic_DNA"/>
</dbReference>
<protein>
    <submittedName>
        <fullName evidence="2">Uncharacterized protein</fullName>
    </submittedName>
</protein>
<reference evidence="2" key="1">
    <citation type="submission" date="2023-06" db="EMBL/GenBank/DDBJ databases">
        <title>Genomic analysis of the entomopathogenic nematode Steinernema hermaphroditum.</title>
        <authorList>
            <person name="Schwarz E.M."/>
            <person name="Heppert J.K."/>
            <person name="Baniya A."/>
            <person name="Schwartz H.T."/>
            <person name="Tan C.-H."/>
            <person name="Antoshechkin I."/>
            <person name="Sternberg P.W."/>
            <person name="Goodrich-Blair H."/>
            <person name="Dillman A.R."/>
        </authorList>
    </citation>
    <scope>NUCLEOTIDE SEQUENCE</scope>
    <source>
        <strain evidence="2">PS9179</strain>
        <tissue evidence="2">Whole animal</tissue>
    </source>
</reference>
<comment type="caution">
    <text evidence="2">The sequence shown here is derived from an EMBL/GenBank/DDBJ whole genome shotgun (WGS) entry which is preliminary data.</text>
</comment>
<feature type="signal peptide" evidence="1">
    <location>
        <begin position="1"/>
        <end position="27"/>
    </location>
</feature>